<dbReference type="PROSITE" id="PS51352">
    <property type="entry name" value="THIOREDOXIN_2"/>
    <property type="match status" value="1"/>
</dbReference>
<evidence type="ECO:0000256" key="1">
    <source>
        <dbReference type="ARBA" id="ARBA00004196"/>
    </source>
</evidence>
<proteinExistence type="predicted"/>
<accession>A0ABY7TAS5</accession>
<dbReference type="InterPro" id="IPR013766">
    <property type="entry name" value="Thioredoxin_domain"/>
</dbReference>
<feature type="chain" id="PRO_5046644283" evidence="5">
    <location>
        <begin position="22"/>
        <end position="383"/>
    </location>
</feature>
<name>A0ABY7TAS5_9SPHI</name>
<reference evidence="7 8" key="1">
    <citation type="submission" date="2023-02" db="EMBL/GenBank/DDBJ databases">
        <title>Genome sequence of Mucilaginibacter jinjuensis strain KACC 16571.</title>
        <authorList>
            <person name="Kim S."/>
            <person name="Heo J."/>
            <person name="Kwon S.-W."/>
        </authorList>
    </citation>
    <scope>NUCLEOTIDE SEQUENCE [LARGE SCALE GENOMIC DNA]</scope>
    <source>
        <strain evidence="7 8">KACC 16571</strain>
    </source>
</reference>
<evidence type="ECO:0000256" key="3">
    <source>
        <dbReference type="ARBA" id="ARBA00023157"/>
    </source>
</evidence>
<dbReference type="Gene3D" id="3.40.30.10">
    <property type="entry name" value="Glutaredoxin"/>
    <property type="match status" value="1"/>
</dbReference>
<protein>
    <submittedName>
        <fullName evidence="7">TlpA disulfide reductase family protein</fullName>
    </submittedName>
</protein>
<feature type="domain" description="Thioredoxin" evidence="6">
    <location>
        <begin position="242"/>
        <end position="383"/>
    </location>
</feature>
<dbReference type="EMBL" id="CP117167">
    <property type="protein sequence ID" value="WCT13413.1"/>
    <property type="molecule type" value="Genomic_DNA"/>
</dbReference>
<organism evidence="7 8">
    <name type="scientific">Mucilaginibacter jinjuensis</name>
    <dbReference type="NCBI Taxonomy" id="1176721"/>
    <lineage>
        <taxon>Bacteria</taxon>
        <taxon>Pseudomonadati</taxon>
        <taxon>Bacteroidota</taxon>
        <taxon>Sphingobacteriia</taxon>
        <taxon>Sphingobacteriales</taxon>
        <taxon>Sphingobacteriaceae</taxon>
        <taxon>Mucilaginibacter</taxon>
    </lineage>
</organism>
<keyword evidence="4" id="KW-0676">Redox-active center</keyword>
<evidence type="ECO:0000259" key="6">
    <source>
        <dbReference type="PROSITE" id="PS51352"/>
    </source>
</evidence>
<sequence>MKAKNLILASVATLFAGSVFAQTSSSIVFSGKTDTAYNGKMVILYNKITGDHDSTLVANGRFEMTVPYKEPSRYMFYSKYEVRKKGGYAPFGIIVTKPGTVQLNADMETFTNSTVPGNKENDLYLSFIKESAPAREQIIDKLSAKYGADFSKHLNQKDPLYGEVNQYYNDLNAEFNKGQVERLGLFIQLHPESFTALYLLNSMITVVPADKAQLYYNELVIAYKTTSYALNIQKSIDAKNITAIGKLAPDFEQPDTSGKMVKLSDFRGQYVLVDFWASWCIPCREENPNVVKAYSRFHKKGFTVLSVSLDQPGKKESWLNAIHHDQLTWTQVSDLKFWNNAVAKLYGIQAIPQNFLLDKEGKIIAVNIKGNDLQNKLLELFPQ</sequence>
<evidence type="ECO:0000313" key="7">
    <source>
        <dbReference type="EMBL" id="WCT13413.1"/>
    </source>
</evidence>
<keyword evidence="2" id="KW-0201">Cytochrome c-type biogenesis</keyword>
<dbReference type="InterPro" id="IPR050553">
    <property type="entry name" value="Thioredoxin_ResA/DsbE_sf"/>
</dbReference>
<gene>
    <name evidence="7" type="ORF">PQO05_05625</name>
</gene>
<dbReference type="Proteomes" id="UP001216139">
    <property type="component" value="Chromosome"/>
</dbReference>
<evidence type="ECO:0000256" key="5">
    <source>
        <dbReference type="SAM" id="SignalP"/>
    </source>
</evidence>
<dbReference type="PANTHER" id="PTHR42852:SF6">
    <property type="entry name" value="THIOL:DISULFIDE INTERCHANGE PROTEIN DSBE"/>
    <property type="match status" value="1"/>
</dbReference>
<dbReference type="CDD" id="cd02966">
    <property type="entry name" value="TlpA_like_family"/>
    <property type="match status" value="1"/>
</dbReference>
<keyword evidence="5" id="KW-0732">Signal</keyword>
<dbReference type="InterPro" id="IPR036249">
    <property type="entry name" value="Thioredoxin-like_sf"/>
</dbReference>
<dbReference type="InterPro" id="IPR000866">
    <property type="entry name" value="AhpC/TSA"/>
</dbReference>
<dbReference type="Pfam" id="PF00578">
    <property type="entry name" value="AhpC-TSA"/>
    <property type="match status" value="1"/>
</dbReference>
<dbReference type="SUPFAM" id="SSF52833">
    <property type="entry name" value="Thioredoxin-like"/>
    <property type="match status" value="1"/>
</dbReference>
<dbReference type="Pfam" id="PF14289">
    <property type="entry name" value="DUF4369"/>
    <property type="match status" value="1"/>
</dbReference>
<comment type="subcellular location">
    <subcellularLocation>
        <location evidence="1">Cell envelope</location>
    </subcellularLocation>
</comment>
<feature type="signal peptide" evidence="5">
    <location>
        <begin position="1"/>
        <end position="21"/>
    </location>
</feature>
<evidence type="ECO:0000256" key="4">
    <source>
        <dbReference type="ARBA" id="ARBA00023284"/>
    </source>
</evidence>
<dbReference type="PANTHER" id="PTHR42852">
    <property type="entry name" value="THIOL:DISULFIDE INTERCHANGE PROTEIN DSBE"/>
    <property type="match status" value="1"/>
</dbReference>
<dbReference type="InterPro" id="IPR025380">
    <property type="entry name" value="DUF4369"/>
</dbReference>
<dbReference type="RefSeq" id="WP_273631701.1">
    <property type="nucleotide sequence ID" value="NZ_CP117167.1"/>
</dbReference>
<keyword evidence="8" id="KW-1185">Reference proteome</keyword>
<evidence type="ECO:0000256" key="2">
    <source>
        <dbReference type="ARBA" id="ARBA00022748"/>
    </source>
</evidence>
<keyword evidence="3" id="KW-1015">Disulfide bond</keyword>
<evidence type="ECO:0000313" key="8">
    <source>
        <dbReference type="Proteomes" id="UP001216139"/>
    </source>
</evidence>